<proteinExistence type="predicted"/>
<name>A0ABR1NZB6_DIAER</name>
<comment type="caution">
    <text evidence="2">The sequence shown here is derived from an EMBL/GenBank/DDBJ whole genome shotgun (WGS) entry which is preliminary data.</text>
</comment>
<protein>
    <submittedName>
        <fullName evidence="2">Uncharacterized protein</fullName>
    </submittedName>
</protein>
<evidence type="ECO:0000256" key="1">
    <source>
        <dbReference type="SAM" id="MobiDB-lite"/>
    </source>
</evidence>
<reference evidence="2 3" key="1">
    <citation type="submission" date="2024-02" db="EMBL/GenBank/DDBJ databases">
        <title>De novo assembly and annotation of 12 fungi associated with fruit tree decline syndrome in Ontario, Canada.</title>
        <authorList>
            <person name="Sulman M."/>
            <person name="Ellouze W."/>
            <person name="Ilyukhin E."/>
        </authorList>
    </citation>
    <scope>NUCLEOTIDE SEQUENCE [LARGE SCALE GENOMIC DNA]</scope>
    <source>
        <strain evidence="2 3">M169</strain>
    </source>
</reference>
<gene>
    <name evidence="2" type="ORF">SLS63_009557</name>
</gene>
<feature type="region of interest" description="Disordered" evidence="1">
    <location>
        <begin position="67"/>
        <end position="118"/>
    </location>
</feature>
<feature type="compositionally biased region" description="Polar residues" evidence="1">
    <location>
        <begin position="74"/>
        <end position="85"/>
    </location>
</feature>
<sequence length="188" mass="19899">MSNFIHSFIAQARGLVGQNLAPVEDDRGADTSSYIDVDTPAPSGATANLGVASLASFDSNLPADTSGRAYLSPVSATRSRQSRNPHTLDRMDSGTSELPADVAPTPYRPPSHDPAVDVPQDMQQRATPEGPTDIHDPALPLLTFDDFSADDFPLAFGLEWPNPMIGNYDSGPNDNHAPTGEGDLGGRQ</sequence>
<evidence type="ECO:0000313" key="3">
    <source>
        <dbReference type="Proteomes" id="UP001430848"/>
    </source>
</evidence>
<keyword evidence="3" id="KW-1185">Reference proteome</keyword>
<feature type="region of interest" description="Disordered" evidence="1">
    <location>
        <begin position="165"/>
        <end position="188"/>
    </location>
</feature>
<evidence type="ECO:0000313" key="2">
    <source>
        <dbReference type="EMBL" id="KAK7721443.1"/>
    </source>
</evidence>
<dbReference type="EMBL" id="JAKNSF020000071">
    <property type="protein sequence ID" value="KAK7721443.1"/>
    <property type="molecule type" value="Genomic_DNA"/>
</dbReference>
<accession>A0ABR1NZB6</accession>
<dbReference type="Proteomes" id="UP001430848">
    <property type="component" value="Unassembled WGS sequence"/>
</dbReference>
<organism evidence="2 3">
    <name type="scientific">Diaporthe eres</name>
    <name type="common">Phomopsis oblonga</name>
    <dbReference type="NCBI Taxonomy" id="83184"/>
    <lineage>
        <taxon>Eukaryota</taxon>
        <taxon>Fungi</taxon>
        <taxon>Dikarya</taxon>
        <taxon>Ascomycota</taxon>
        <taxon>Pezizomycotina</taxon>
        <taxon>Sordariomycetes</taxon>
        <taxon>Sordariomycetidae</taxon>
        <taxon>Diaporthales</taxon>
        <taxon>Diaporthaceae</taxon>
        <taxon>Diaporthe</taxon>
        <taxon>Diaporthe eres species complex</taxon>
    </lineage>
</organism>